<keyword evidence="4" id="KW-0443">Lipid metabolism</keyword>
<keyword evidence="2 7" id="KW-0436">Ligase</keyword>
<dbReference type="Gene3D" id="3.40.50.12780">
    <property type="entry name" value="N-terminal domain of ligase-like"/>
    <property type="match status" value="1"/>
</dbReference>
<dbReference type="FunFam" id="3.30.300.30:FF:000008">
    <property type="entry name" value="2,3-dihydroxybenzoate-AMP ligase"/>
    <property type="match status" value="1"/>
</dbReference>
<name>L9XMP7_9EURY</name>
<evidence type="ECO:0000313" key="7">
    <source>
        <dbReference type="EMBL" id="ELY61938.1"/>
    </source>
</evidence>
<dbReference type="Pfam" id="PF00501">
    <property type="entry name" value="AMP-binding"/>
    <property type="match status" value="1"/>
</dbReference>
<dbReference type="EMBL" id="AOIA01000079">
    <property type="protein sequence ID" value="ELY61938.1"/>
    <property type="molecule type" value="Genomic_DNA"/>
</dbReference>
<dbReference type="NCBIfam" id="NF004837">
    <property type="entry name" value="PRK06187.1"/>
    <property type="match status" value="1"/>
</dbReference>
<dbReference type="PANTHER" id="PTHR43859:SF4">
    <property type="entry name" value="BUTANOATE--COA LIGASE AAE1-RELATED"/>
    <property type="match status" value="1"/>
</dbReference>
<evidence type="ECO:0000256" key="2">
    <source>
        <dbReference type="ARBA" id="ARBA00022598"/>
    </source>
</evidence>
<dbReference type="PROSITE" id="PS00455">
    <property type="entry name" value="AMP_BINDING"/>
    <property type="match status" value="1"/>
</dbReference>
<dbReference type="InterPro" id="IPR020845">
    <property type="entry name" value="AMP-binding_CS"/>
</dbReference>
<accession>L9XMP7</accession>
<organism evidence="7 8">
    <name type="scientific">Natronococcus jeotgali DSM 18795</name>
    <dbReference type="NCBI Taxonomy" id="1227498"/>
    <lineage>
        <taxon>Archaea</taxon>
        <taxon>Methanobacteriati</taxon>
        <taxon>Methanobacteriota</taxon>
        <taxon>Stenosarchaea group</taxon>
        <taxon>Halobacteria</taxon>
        <taxon>Halobacteriales</taxon>
        <taxon>Natrialbaceae</taxon>
        <taxon>Natronococcus</taxon>
    </lineage>
</organism>
<dbReference type="RefSeq" id="WP_008422457.1">
    <property type="nucleotide sequence ID" value="NZ_AOIA01000079.1"/>
</dbReference>
<evidence type="ECO:0000259" key="6">
    <source>
        <dbReference type="Pfam" id="PF13193"/>
    </source>
</evidence>
<dbReference type="Proteomes" id="UP000011531">
    <property type="component" value="Unassembled WGS sequence"/>
</dbReference>
<evidence type="ECO:0000256" key="4">
    <source>
        <dbReference type="ARBA" id="ARBA00023098"/>
    </source>
</evidence>
<dbReference type="OrthoDB" id="193284at2157"/>
<dbReference type="PATRIC" id="fig|1227498.3.peg.1744"/>
<dbReference type="STRING" id="1227498.C492_08880"/>
<keyword evidence="3" id="KW-0276">Fatty acid metabolism</keyword>
<dbReference type="InterPro" id="IPR025110">
    <property type="entry name" value="AMP-bd_C"/>
</dbReference>
<dbReference type="Pfam" id="PF13193">
    <property type="entry name" value="AMP-binding_C"/>
    <property type="match status" value="1"/>
</dbReference>
<comment type="caution">
    <text evidence="7">The sequence shown here is derived from an EMBL/GenBank/DDBJ whole genome shotgun (WGS) entry which is preliminary data.</text>
</comment>
<dbReference type="GO" id="GO:0016874">
    <property type="term" value="F:ligase activity"/>
    <property type="evidence" value="ECO:0007669"/>
    <property type="project" value="UniProtKB-KW"/>
</dbReference>
<evidence type="ECO:0000259" key="5">
    <source>
        <dbReference type="Pfam" id="PF00501"/>
    </source>
</evidence>
<dbReference type="InterPro" id="IPR000873">
    <property type="entry name" value="AMP-dep_synth/lig_dom"/>
</dbReference>
<gene>
    <name evidence="7" type="ORF">C492_08880</name>
</gene>
<dbReference type="PANTHER" id="PTHR43859">
    <property type="entry name" value="ACYL-ACTIVATING ENZYME"/>
    <property type="match status" value="1"/>
</dbReference>
<reference evidence="7 8" key="1">
    <citation type="journal article" date="2014" name="PLoS Genet.">
        <title>Phylogenetically driven sequencing of extremely halophilic archaea reveals strategies for static and dynamic osmo-response.</title>
        <authorList>
            <person name="Becker E.A."/>
            <person name="Seitzer P.M."/>
            <person name="Tritt A."/>
            <person name="Larsen D."/>
            <person name="Krusor M."/>
            <person name="Yao A.I."/>
            <person name="Wu D."/>
            <person name="Madern D."/>
            <person name="Eisen J.A."/>
            <person name="Darling A.E."/>
            <person name="Facciotti M.T."/>
        </authorList>
    </citation>
    <scope>NUCLEOTIDE SEQUENCE [LARGE SCALE GENOMIC DNA]</scope>
    <source>
        <strain evidence="7 8">DSM 18795</strain>
    </source>
</reference>
<comment type="similarity">
    <text evidence="1">Belongs to the ATP-dependent AMP-binding enzyme family.</text>
</comment>
<keyword evidence="8" id="KW-1185">Reference proteome</keyword>
<dbReference type="AlphaFoldDB" id="L9XMP7"/>
<dbReference type="Gene3D" id="3.30.300.30">
    <property type="match status" value="1"/>
</dbReference>
<dbReference type="InterPro" id="IPR042099">
    <property type="entry name" value="ANL_N_sf"/>
</dbReference>
<dbReference type="InterPro" id="IPR045851">
    <property type="entry name" value="AMP-bd_C_sf"/>
</dbReference>
<evidence type="ECO:0000256" key="1">
    <source>
        <dbReference type="ARBA" id="ARBA00006432"/>
    </source>
</evidence>
<dbReference type="GO" id="GO:0006631">
    <property type="term" value="P:fatty acid metabolic process"/>
    <property type="evidence" value="ECO:0007669"/>
    <property type="project" value="UniProtKB-KW"/>
</dbReference>
<evidence type="ECO:0000256" key="3">
    <source>
        <dbReference type="ARBA" id="ARBA00022832"/>
    </source>
</evidence>
<evidence type="ECO:0000313" key="8">
    <source>
        <dbReference type="Proteomes" id="UP000011531"/>
    </source>
</evidence>
<feature type="domain" description="AMP-dependent synthetase/ligase" evidence="5">
    <location>
        <begin position="12"/>
        <end position="383"/>
    </location>
</feature>
<dbReference type="SUPFAM" id="SSF56801">
    <property type="entry name" value="Acetyl-CoA synthetase-like"/>
    <property type="match status" value="1"/>
</dbReference>
<proteinExistence type="inferred from homology"/>
<sequence length="530" mass="60190">MKQPLLTTDFLDRAVNLFGDDIGIVADDGTEFTYNEVGERVDRLSNALRERGVEKGNRVALLSKNSHYFIETLYATMQLGAVFVPLNFRLQPEEYDYLVDDCDPAVFITDNEHAEKVSHLRGDNDTDEWIAYDADEVDGQWDDYERVLEETSSESPERPDISEDDDATILYTSGTTGDPKGVVHTHRSQHYHAMIHSHHVEFEDDDVLLWTSPMFHLNGWGHIYGLTGVGGKHVVVRDFDPATVFERVNEYDVSFMGGAPTVLNLLLEHNENHDIRTSGVNPVRVETAASPPPKRTIRLTEEELGWRIIHAYGSTETGPLVATSNSRRRMQNGDKYDIINKPGFATLNTEIRVVDRDGNDVPLDDQTKGEVIVRGNQVLDRYWNKPAMTEEVFNDRVEGWFHTGDIATMDENKMISIVDRKKDIIISGGENISTIEVQNVIYEHPDVRLAAVIGVPHEKWGETPKALVVTQDGSNLTENDLIEFTRERLAHYKCPTSVEFRDELPQTSTGKIQKFELRDEYWGNEEENVN</sequence>
<protein>
    <submittedName>
        <fullName evidence="7">AMP-dependent synthetase and ligase</fullName>
    </submittedName>
</protein>
<feature type="domain" description="AMP-binding enzyme C-terminal" evidence="6">
    <location>
        <begin position="436"/>
        <end position="511"/>
    </location>
</feature>